<protein>
    <submittedName>
        <fullName evidence="7">TYR_PHOSPHATASE_2 domain-containing protein</fullName>
    </submittedName>
</protein>
<dbReference type="STRING" id="103827.A0A0N5D4R1"/>
<dbReference type="SMART" id="SM00195">
    <property type="entry name" value="DSPc"/>
    <property type="match status" value="1"/>
</dbReference>
<dbReference type="InterPro" id="IPR029021">
    <property type="entry name" value="Prot-tyrosine_phosphatase-like"/>
</dbReference>
<evidence type="ECO:0000313" key="5">
    <source>
        <dbReference type="EMBL" id="VDN05467.1"/>
    </source>
</evidence>
<dbReference type="Pfam" id="PF00782">
    <property type="entry name" value="DSPc"/>
    <property type="match status" value="1"/>
</dbReference>
<dbReference type="InterPro" id="IPR000340">
    <property type="entry name" value="Dual-sp_phosphatase_cat-dom"/>
</dbReference>
<dbReference type="InterPro" id="IPR051029">
    <property type="entry name" value="mRNA_Capping_Enz/RNA_Phosphat"/>
</dbReference>
<keyword evidence="6" id="KW-1185">Reference proteome</keyword>
<dbReference type="OrthoDB" id="428974at2759"/>
<dbReference type="GO" id="GO:0004721">
    <property type="term" value="F:phosphoprotein phosphatase activity"/>
    <property type="evidence" value="ECO:0007669"/>
    <property type="project" value="UniProtKB-KW"/>
</dbReference>
<sequence length="220" mass="25556">MDSSPISVSRSTRQRFRFPARWLNYSPVGKIIPGTRFLAFKTPLKRNFFEVHGRQFDMQSAFDIKTLLDLANTRGKKIGLVIDLTNSDRYYNPSEWIDAGVNYEKIRCIGRGTNISEESVKKFYSIVSSFLSQHIYTGELIGVHCTHGLNRTGFMICRYLVEVDNWDVNCAIQHFEYCRGYKIERKEYIYSLKNNCIKGKYPALSVQYPEKEEISNICVD</sequence>
<dbReference type="PROSITE" id="PS00383">
    <property type="entry name" value="TYR_PHOSPHATASE_1"/>
    <property type="match status" value="1"/>
</dbReference>
<gene>
    <name evidence="5" type="ORF">TCLT_LOCUS7956</name>
</gene>
<dbReference type="PROSITE" id="PS50056">
    <property type="entry name" value="TYR_PHOSPHATASE_2"/>
    <property type="match status" value="1"/>
</dbReference>
<dbReference type="Proteomes" id="UP000276776">
    <property type="component" value="Unassembled WGS sequence"/>
</dbReference>
<evidence type="ECO:0000256" key="2">
    <source>
        <dbReference type="ARBA" id="ARBA00022912"/>
    </source>
</evidence>
<dbReference type="InterPro" id="IPR000387">
    <property type="entry name" value="Tyr_Pase_dom"/>
</dbReference>
<evidence type="ECO:0000313" key="6">
    <source>
        <dbReference type="Proteomes" id="UP000276776"/>
    </source>
</evidence>
<feature type="domain" description="Tyrosine-protein phosphatase" evidence="3">
    <location>
        <begin position="47"/>
        <end position="201"/>
    </location>
</feature>
<dbReference type="SUPFAM" id="SSF52799">
    <property type="entry name" value="(Phosphotyrosine protein) phosphatases II"/>
    <property type="match status" value="1"/>
</dbReference>
<dbReference type="InterPro" id="IPR020422">
    <property type="entry name" value="TYR_PHOSPHATASE_DUAL_dom"/>
</dbReference>
<reference evidence="5 6" key="2">
    <citation type="submission" date="2018-11" db="EMBL/GenBank/DDBJ databases">
        <authorList>
            <consortium name="Pathogen Informatics"/>
        </authorList>
    </citation>
    <scope>NUCLEOTIDE SEQUENCE [LARGE SCALE GENOMIC DNA]</scope>
</reference>
<dbReference type="PANTHER" id="PTHR10367:SF9">
    <property type="entry name" value="DUAL-SPECIFICITY PHOSPHATASE 11 (RNA_RNP COMPLEX 1-INTERACTING)"/>
    <property type="match status" value="1"/>
</dbReference>
<dbReference type="AlphaFoldDB" id="A0A0N5D4R1"/>
<organism evidence="7">
    <name type="scientific">Thelazia callipaeda</name>
    <name type="common">Oriental eyeworm</name>
    <name type="synonym">Parasitic nematode</name>
    <dbReference type="NCBI Taxonomy" id="103827"/>
    <lineage>
        <taxon>Eukaryota</taxon>
        <taxon>Metazoa</taxon>
        <taxon>Ecdysozoa</taxon>
        <taxon>Nematoda</taxon>
        <taxon>Chromadorea</taxon>
        <taxon>Rhabditida</taxon>
        <taxon>Spirurina</taxon>
        <taxon>Spiruromorpha</taxon>
        <taxon>Thelazioidea</taxon>
        <taxon>Thelaziidae</taxon>
        <taxon>Thelazia</taxon>
    </lineage>
</organism>
<reference evidence="7" key="1">
    <citation type="submission" date="2017-02" db="UniProtKB">
        <authorList>
            <consortium name="WormBaseParasite"/>
        </authorList>
    </citation>
    <scope>IDENTIFICATION</scope>
</reference>
<evidence type="ECO:0000259" key="4">
    <source>
        <dbReference type="PROSITE" id="PS50056"/>
    </source>
</evidence>
<dbReference type="OMA" id="NTFKYYD"/>
<accession>A0A0N5D4R1</accession>
<dbReference type="PROSITE" id="PS50054">
    <property type="entry name" value="TYR_PHOSPHATASE_DUAL"/>
    <property type="match status" value="1"/>
</dbReference>
<feature type="domain" description="Tyrosine specific protein phosphatases" evidence="4">
    <location>
        <begin position="121"/>
        <end position="190"/>
    </location>
</feature>
<dbReference type="InterPro" id="IPR016130">
    <property type="entry name" value="Tyr_Pase_AS"/>
</dbReference>
<evidence type="ECO:0000313" key="7">
    <source>
        <dbReference type="WBParaSite" id="TCLT_0000796701-mRNA-1"/>
    </source>
</evidence>
<evidence type="ECO:0000256" key="1">
    <source>
        <dbReference type="ARBA" id="ARBA00022801"/>
    </source>
</evidence>
<dbReference type="PANTHER" id="PTHR10367">
    <property type="entry name" value="MRNA-CAPPING ENZYME"/>
    <property type="match status" value="1"/>
</dbReference>
<keyword evidence="2" id="KW-0904">Protein phosphatase</keyword>
<dbReference type="EMBL" id="UYYF01004564">
    <property type="protein sequence ID" value="VDN05467.1"/>
    <property type="molecule type" value="Genomic_DNA"/>
</dbReference>
<dbReference type="GO" id="GO:0004651">
    <property type="term" value="F:polynucleotide 5'-phosphatase activity"/>
    <property type="evidence" value="ECO:0007669"/>
    <property type="project" value="TreeGrafter"/>
</dbReference>
<keyword evidence="1" id="KW-0378">Hydrolase</keyword>
<dbReference type="WBParaSite" id="TCLT_0000796701-mRNA-1">
    <property type="protein sequence ID" value="TCLT_0000796701-mRNA-1"/>
    <property type="gene ID" value="TCLT_0000796701"/>
</dbReference>
<proteinExistence type="predicted"/>
<dbReference type="Gene3D" id="3.90.190.10">
    <property type="entry name" value="Protein tyrosine phosphatase superfamily"/>
    <property type="match status" value="1"/>
</dbReference>
<evidence type="ECO:0000259" key="3">
    <source>
        <dbReference type="PROSITE" id="PS50054"/>
    </source>
</evidence>
<name>A0A0N5D4R1_THECL</name>